<dbReference type="Gene3D" id="6.10.140.1630">
    <property type="match status" value="1"/>
</dbReference>
<accession>A0A5C0ZZX8</accession>
<dbReference type="RefSeq" id="WP_139148658.1">
    <property type="nucleotide sequence ID" value="NZ_CP043420.1"/>
</dbReference>
<gene>
    <name evidence="1" type="ORF">FY550_09325</name>
</gene>
<dbReference type="Proteomes" id="UP000322553">
    <property type="component" value="Chromosome"/>
</dbReference>
<keyword evidence="2" id="KW-1185">Reference proteome</keyword>
<evidence type="ECO:0000313" key="2">
    <source>
        <dbReference type="Proteomes" id="UP000322553"/>
    </source>
</evidence>
<proteinExistence type="predicted"/>
<protein>
    <submittedName>
        <fullName evidence="1">Head fiber protein</fullName>
    </submittedName>
</protein>
<reference evidence="1 2" key="1">
    <citation type="submission" date="2019-08" db="EMBL/GenBank/DDBJ databases">
        <title>Complete genome sequence of Kushneria sp. YCWA18, a halophilic phosphate-solubilizing bacterium isolated from Daqiao saltern in China.</title>
        <authorList>
            <person name="Du G.-X."/>
            <person name="Qu L.-Y."/>
        </authorList>
    </citation>
    <scope>NUCLEOTIDE SEQUENCE [LARGE SCALE GENOMIC DNA]</scope>
    <source>
        <strain evidence="1 2">YCWA18</strain>
    </source>
</reference>
<dbReference type="KEGG" id="kuy:FY550_09325"/>
<name>A0A5C0ZZX8_9GAMM</name>
<organism evidence="1 2">
    <name type="scientific">Kushneria phosphatilytica</name>
    <dbReference type="NCBI Taxonomy" id="657387"/>
    <lineage>
        <taxon>Bacteria</taxon>
        <taxon>Pseudomonadati</taxon>
        <taxon>Pseudomonadota</taxon>
        <taxon>Gammaproteobacteria</taxon>
        <taxon>Oceanospirillales</taxon>
        <taxon>Halomonadaceae</taxon>
        <taxon>Kushneria</taxon>
    </lineage>
</organism>
<dbReference type="EMBL" id="CP043420">
    <property type="protein sequence ID" value="QEL11317.1"/>
    <property type="molecule type" value="Genomic_DNA"/>
</dbReference>
<sequence>MAQQPAVHTTEGGQRLVIGNGGVLEVEDGGTVTGLEVSGKDPAEAVADASSDGSDVTAQFNALLASLRAAGYLAE</sequence>
<evidence type="ECO:0000313" key="1">
    <source>
        <dbReference type="EMBL" id="QEL11317.1"/>
    </source>
</evidence>
<dbReference type="AlphaFoldDB" id="A0A5C0ZZX8"/>